<comment type="caution">
    <text evidence="2">The sequence shown here is derived from an EMBL/GenBank/DDBJ whole genome shotgun (WGS) entry which is preliminary data.</text>
</comment>
<dbReference type="AlphaFoldDB" id="A0A9D9J0Z5"/>
<dbReference type="EMBL" id="JADILY010000148">
    <property type="protein sequence ID" value="MBO8482265.1"/>
    <property type="molecule type" value="Genomic_DNA"/>
</dbReference>
<evidence type="ECO:0000313" key="3">
    <source>
        <dbReference type="Proteomes" id="UP000823772"/>
    </source>
</evidence>
<dbReference type="Pfam" id="PF11551">
    <property type="entry name" value="Omp28"/>
    <property type="match status" value="1"/>
</dbReference>
<gene>
    <name evidence="2" type="ORF">IAC87_06955</name>
</gene>
<organism evidence="2 3">
    <name type="scientific">Candidatus Merdivivens faecigallinarum</name>
    <dbReference type="NCBI Taxonomy" id="2840871"/>
    <lineage>
        <taxon>Bacteria</taxon>
        <taxon>Pseudomonadati</taxon>
        <taxon>Bacteroidota</taxon>
        <taxon>Bacteroidia</taxon>
        <taxon>Bacteroidales</taxon>
        <taxon>Muribaculaceae</taxon>
        <taxon>Muribaculaceae incertae sedis</taxon>
        <taxon>Candidatus Merdivivens</taxon>
    </lineage>
</organism>
<proteinExistence type="predicted"/>
<feature type="chain" id="PRO_5039309244" evidence="1">
    <location>
        <begin position="24"/>
        <end position="449"/>
    </location>
</feature>
<dbReference type="PROSITE" id="PS51257">
    <property type="entry name" value="PROKAR_LIPOPROTEIN"/>
    <property type="match status" value="1"/>
</dbReference>
<dbReference type="Proteomes" id="UP000823772">
    <property type="component" value="Unassembled WGS sequence"/>
</dbReference>
<dbReference type="InterPro" id="IPR013783">
    <property type="entry name" value="Ig-like_fold"/>
</dbReference>
<dbReference type="PROSITE" id="PS00194">
    <property type="entry name" value="THIOREDOXIN_1"/>
    <property type="match status" value="1"/>
</dbReference>
<keyword evidence="1" id="KW-0732">Signal</keyword>
<dbReference type="InterPro" id="IPR017937">
    <property type="entry name" value="Thioredoxin_CS"/>
</dbReference>
<feature type="signal peptide" evidence="1">
    <location>
        <begin position="1"/>
        <end position="23"/>
    </location>
</feature>
<name>A0A9D9J0Z5_9BACT</name>
<reference evidence="2" key="1">
    <citation type="submission" date="2020-10" db="EMBL/GenBank/DDBJ databases">
        <authorList>
            <person name="Gilroy R."/>
        </authorList>
    </citation>
    <scope>NUCLEOTIDE SEQUENCE</scope>
    <source>
        <strain evidence="2">B3-2255</strain>
    </source>
</reference>
<evidence type="ECO:0000313" key="2">
    <source>
        <dbReference type="EMBL" id="MBO8482265.1"/>
    </source>
</evidence>
<sequence>MKIFNYILTAVLAITMIASCETAPGVKNVTLLPSSNSFNAGIDTISFTVQYGEEDVTADAQVFTTDNAELTDKKFSSSIPGNYNFYAIYNDMASVEVTVTALGNLELIADKTTITPDGSDVVTFTVMQDGIDVTSESTLYLIPEDGGEPIAQDGFTFSTTEEGSYKFYATKGSASSNTVTINAFGDAPESWSFRKRAFLVEITTTGCPPCAYMKAAVKHLEQSGWDEGYAAELHTTGVNGVKDPMYDALIFNLVGQAVVQASSFGVPYLGWNFSDIVAEGAGSNVSYIASQLSQKTDTANEAYECTSGASVICSESNGKLNVSANVAIAEDGNYKVNCYILEDNIRQNQANASAVPDYDVNNHMNVIRTLANTNDVFGDPVTVGANEIESFTWTFESSDLNLINDNLENVHVYVVISKEEGIDGYIVNNVVKCALNGSTPYEYAELETI</sequence>
<dbReference type="Gene3D" id="2.60.40.10">
    <property type="entry name" value="Immunoglobulins"/>
    <property type="match status" value="1"/>
</dbReference>
<evidence type="ECO:0000256" key="1">
    <source>
        <dbReference type="SAM" id="SignalP"/>
    </source>
</evidence>
<accession>A0A9D9J0Z5</accession>
<reference evidence="2" key="2">
    <citation type="journal article" date="2021" name="PeerJ">
        <title>Extensive microbial diversity within the chicken gut microbiome revealed by metagenomics and culture.</title>
        <authorList>
            <person name="Gilroy R."/>
            <person name="Ravi A."/>
            <person name="Getino M."/>
            <person name="Pursley I."/>
            <person name="Horton D.L."/>
            <person name="Alikhan N.F."/>
            <person name="Baker D."/>
            <person name="Gharbi K."/>
            <person name="Hall N."/>
            <person name="Watson M."/>
            <person name="Adriaenssens E.M."/>
            <person name="Foster-Nyarko E."/>
            <person name="Jarju S."/>
            <person name="Secka A."/>
            <person name="Antonio M."/>
            <person name="Oren A."/>
            <person name="Chaudhuri R.R."/>
            <person name="La Ragione R."/>
            <person name="Hildebrand F."/>
            <person name="Pallen M.J."/>
        </authorList>
    </citation>
    <scope>NUCLEOTIDE SEQUENCE</scope>
    <source>
        <strain evidence="2">B3-2255</strain>
    </source>
</reference>
<protein>
    <submittedName>
        <fullName evidence="2">Omp28-related outer membrane protein</fullName>
    </submittedName>
</protein>
<dbReference type="InterPro" id="IPR021615">
    <property type="entry name" value="Omp28"/>
</dbReference>